<reference evidence="1" key="3">
    <citation type="submission" date="2015-04" db="UniProtKB">
        <authorList>
            <consortium name="EnsemblPlants"/>
        </authorList>
    </citation>
    <scope>IDENTIFICATION</scope>
</reference>
<keyword evidence="2" id="KW-1185">Reference proteome</keyword>
<dbReference type="PANTHER" id="PTHR31267">
    <property type="entry name" value="DENTIN SIALOPHOSPHOPROTEIN-LIKE PROTEIN"/>
    <property type="match status" value="1"/>
</dbReference>
<dbReference type="STRING" id="77586.A0A0D9VZ68"/>
<dbReference type="EnsemblPlants" id="LPERR03G29140.1">
    <property type="protein sequence ID" value="LPERR03G29140.1"/>
    <property type="gene ID" value="LPERR03G29140"/>
</dbReference>
<dbReference type="Proteomes" id="UP000032180">
    <property type="component" value="Chromosome 3"/>
</dbReference>
<reference evidence="2" key="2">
    <citation type="submission" date="2013-12" db="EMBL/GenBank/DDBJ databases">
        <authorList>
            <person name="Yu Y."/>
            <person name="Lee S."/>
            <person name="de Baynast K."/>
            <person name="Wissotski M."/>
            <person name="Liu L."/>
            <person name="Talag J."/>
            <person name="Goicoechea J."/>
            <person name="Angelova A."/>
            <person name="Jetty R."/>
            <person name="Kudrna D."/>
            <person name="Golser W."/>
            <person name="Rivera L."/>
            <person name="Zhang J."/>
            <person name="Wing R."/>
        </authorList>
    </citation>
    <scope>NUCLEOTIDE SEQUENCE</scope>
</reference>
<evidence type="ECO:0000313" key="1">
    <source>
        <dbReference type="EnsemblPlants" id="LPERR03G29140.1"/>
    </source>
</evidence>
<reference evidence="1 2" key="1">
    <citation type="submission" date="2012-08" db="EMBL/GenBank/DDBJ databases">
        <title>Oryza genome evolution.</title>
        <authorList>
            <person name="Wing R.A."/>
        </authorList>
    </citation>
    <scope>NUCLEOTIDE SEQUENCE</scope>
</reference>
<organism evidence="1 2">
    <name type="scientific">Leersia perrieri</name>
    <dbReference type="NCBI Taxonomy" id="77586"/>
    <lineage>
        <taxon>Eukaryota</taxon>
        <taxon>Viridiplantae</taxon>
        <taxon>Streptophyta</taxon>
        <taxon>Embryophyta</taxon>
        <taxon>Tracheophyta</taxon>
        <taxon>Spermatophyta</taxon>
        <taxon>Magnoliopsida</taxon>
        <taxon>Liliopsida</taxon>
        <taxon>Poales</taxon>
        <taxon>Poaceae</taxon>
        <taxon>BOP clade</taxon>
        <taxon>Oryzoideae</taxon>
        <taxon>Oryzeae</taxon>
        <taxon>Oryzinae</taxon>
        <taxon>Leersia</taxon>
    </lineage>
</organism>
<accession>A0A0D9VZ68</accession>
<name>A0A0D9VZ68_9ORYZ</name>
<dbReference type="Gramene" id="LPERR03G29140.1">
    <property type="protein sequence ID" value="LPERR03G29140.1"/>
    <property type="gene ID" value="LPERR03G29140"/>
</dbReference>
<protein>
    <submittedName>
        <fullName evidence="1">Uncharacterized protein</fullName>
    </submittedName>
</protein>
<sequence>MSAKVNESGIKDSSVNCGASGFQQDANYDFSNRVLQHSYSVSGPIFEGKTLSAATPEFVLNSNSAALRGYNQLDHLFRPFRPGQCEGMQMQNDNLEIIHRSVPSNASCLDHAEEITSYDTDGYDDRTISYGSSCSTIPPSYPYINTLQRNNNISDTRDCTWTALMQESLEASNSNNGLNEDCSDLTFSNTEFSGGNTMQNQVVWDNGCLTSPSFTSNFLPFPGDAEATFTSTSTVSNLQNFVDVTHDMNNNEQDKPSSELRTPQHNEAVGNHIFQHRDEMHSAERGTYFGNEECSDLMPATQYRKNKVLHKQFDSSAINVDGSVGSGTEKLHGLYESEEQMEIDSLLNSFSASTDAFPHTYEIFQKSESFAGLDKKDKLEESVSATCFSNTVVPYMHTGAPVLAISDGYAYHQQCHSTSQAVGLFCTSASQWEMMSSSVLPLSFCGPNPMSSMGESGEDHLLTGDRTLLHEQQSATCGTRYELTDSVANSVLEFTNILDGKSSLKRTSIYHEESAATNGVWKEHYDMMENRSLGVCPSNHTVHRQMEPAVTHTTHLLPSPSLSNDPDSSFVGGTDLKKAKLMGACSTRQNYSELDSEGKGMIGPKSFEQNVSENISKADEDQCNEFSQIVDNQRRTLLPQNKTSHFSGLPTNKFDGKLVSRQKKRKRATGLLAWHAEIMSGSKMQNRRTRTPELDWAHATRRLVEKVDADNTTTKNSTFVSQAQKRLALTTSLIQYILPVLPHTLLAATAINSGETIVYHTSRLALSDAFDPIIYSVSKENYVMQSESMLQNQTSTSEKEEDKIVPEGQEAFTTRFDELQSSFSRAEKATTFQDVVSEIRDMERWSILHHFIKLHKYSRLHGDGVSNTRPTPCRSTIRKHAGIVEVPVDLLNSVRCRLLN</sequence>
<evidence type="ECO:0000313" key="2">
    <source>
        <dbReference type="Proteomes" id="UP000032180"/>
    </source>
</evidence>
<dbReference type="eggNOG" id="ENOG502QW8G">
    <property type="taxonomic scope" value="Eukaryota"/>
</dbReference>
<dbReference type="AlphaFoldDB" id="A0A0D9VZ68"/>
<proteinExistence type="predicted"/>
<dbReference type="PANTHER" id="PTHR31267:SF3">
    <property type="entry name" value="OS03G0756700 PROTEIN"/>
    <property type="match status" value="1"/>
</dbReference>